<evidence type="ECO:0000259" key="2">
    <source>
        <dbReference type="Pfam" id="PF25043"/>
    </source>
</evidence>
<dbReference type="PIRSF" id="PIRSF015417">
    <property type="entry name" value="T31B5_30_vWA"/>
    <property type="match status" value="1"/>
</dbReference>
<dbReference type="InterPro" id="IPR056690">
    <property type="entry name" value="DUF7788"/>
</dbReference>
<gene>
    <name evidence="3" type="ORF">WJ96_07235</name>
</gene>
<dbReference type="PANTHER" id="PTHR31373">
    <property type="entry name" value="OS06G0652100 PROTEIN"/>
    <property type="match status" value="1"/>
</dbReference>
<accession>A0AAW3MZR8</accession>
<feature type="domain" description="DUF7788" evidence="2">
    <location>
        <begin position="254"/>
        <end position="431"/>
    </location>
</feature>
<reference evidence="3 4" key="1">
    <citation type="submission" date="2015-11" db="EMBL/GenBank/DDBJ databases">
        <title>Expanding the genomic diversity of Burkholderia species for the development of highly accurate diagnostics.</title>
        <authorList>
            <person name="Sahl J."/>
            <person name="Keim P."/>
            <person name="Wagner D."/>
        </authorList>
    </citation>
    <scope>NUCLEOTIDE SEQUENCE [LARGE SCALE GENOMIC DNA]</scope>
    <source>
        <strain evidence="3 4">MSMB1808WGS</strain>
    </source>
</reference>
<protein>
    <recommendedName>
        <fullName evidence="5">DUF2828 family protein</fullName>
    </recommendedName>
</protein>
<dbReference type="EMBL" id="LPBJ01000047">
    <property type="protein sequence ID" value="KVP98307.1"/>
    <property type="molecule type" value="Genomic_DNA"/>
</dbReference>
<organism evidence="3 4">
    <name type="scientific">Burkholderia ubonensis</name>
    <dbReference type="NCBI Taxonomy" id="101571"/>
    <lineage>
        <taxon>Bacteria</taxon>
        <taxon>Pseudomonadati</taxon>
        <taxon>Pseudomonadota</taxon>
        <taxon>Betaproteobacteria</taxon>
        <taxon>Burkholderiales</taxon>
        <taxon>Burkholderiaceae</taxon>
        <taxon>Burkholderia</taxon>
        <taxon>Burkholderia cepacia complex</taxon>
    </lineage>
</organism>
<dbReference type="PANTHER" id="PTHR31373:SF27">
    <property type="entry name" value="TROVE DOMAIN-CONTAINING PROTEIN"/>
    <property type="match status" value="1"/>
</dbReference>
<dbReference type="InterPro" id="IPR011205">
    <property type="entry name" value="UCP015417_vWA"/>
</dbReference>
<feature type="domain" description="DUF2828" evidence="1">
    <location>
        <begin position="4"/>
        <end position="106"/>
    </location>
</feature>
<dbReference type="InterPro" id="IPR058580">
    <property type="entry name" value="DUF2828"/>
</dbReference>
<dbReference type="InterPro" id="IPR036465">
    <property type="entry name" value="vWFA_dom_sf"/>
</dbReference>
<keyword evidence="4" id="KW-1185">Reference proteome</keyword>
<dbReference type="SUPFAM" id="SSF53300">
    <property type="entry name" value="vWA-like"/>
    <property type="match status" value="1"/>
</dbReference>
<name>A0AAW3MZR8_9BURK</name>
<dbReference type="Pfam" id="PF25043">
    <property type="entry name" value="DUF7788"/>
    <property type="match status" value="1"/>
</dbReference>
<dbReference type="Pfam" id="PF11443">
    <property type="entry name" value="DUF2828"/>
    <property type="match status" value="2"/>
</dbReference>
<dbReference type="RefSeq" id="WP_059925507.1">
    <property type="nucleotide sequence ID" value="NZ_LPBG01000047.1"/>
</dbReference>
<feature type="domain" description="DUF2828" evidence="1">
    <location>
        <begin position="158"/>
        <end position="233"/>
    </location>
</feature>
<comment type="caution">
    <text evidence="3">The sequence shown here is derived from an EMBL/GenBank/DDBJ whole genome shotgun (WGS) entry which is preliminary data.</text>
</comment>
<dbReference type="AlphaFoldDB" id="A0AAW3MZR8"/>
<dbReference type="Gene3D" id="3.40.50.410">
    <property type="entry name" value="von Willebrand factor, type A domain"/>
    <property type="match status" value="1"/>
</dbReference>
<evidence type="ECO:0000313" key="4">
    <source>
        <dbReference type="Proteomes" id="UP000056453"/>
    </source>
</evidence>
<evidence type="ECO:0000313" key="3">
    <source>
        <dbReference type="EMBL" id="KVP98307.1"/>
    </source>
</evidence>
<dbReference type="Proteomes" id="UP000056453">
    <property type="component" value="Unassembled WGS sequence"/>
</dbReference>
<proteinExistence type="predicted"/>
<sequence length="459" mass="50075">MRKTFNGAPVLKRTDSACVDLFSFVGSARKHPAVAIQAFERAYKDDPKLALRILLWARDARGGAGERDTFRFILHWLERRHPDVAFALVRAGAVQQFGRWDDMLHLQSAAVWPAVEEQVFLALADNDRLAAKWMPRTGPVAARFCRALGAKEATWRRALAELSDTVEQRMCAGDWRGIDFSKVPSVASARLQSVFRTHDGERYDVFLEDVKAGRTTMKAGVVFPHDIVKASDHDDAAATVQWSQLPKPVLAGSALVLCDVSGSMGVQVSGNTSAMDVCIALGLLLSENLPEPFRNQVVTFTGTPHWHTVEGATLAARAESLRSADWGTNTNIQAAFDLILKTATAARAAGVAFEMPSALVVLSDMEFDSPGVRGRTNHQVLERKFRAAGFELPTLVYWNLNGRSGNVPAGNRAGVVLVSGYSPRIADIVLSGAYDQLSPDIVMREAVCVPRYDLAGLTC</sequence>
<evidence type="ECO:0008006" key="5">
    <source>
        <dbReference type="Google" id="ProtNLM"/>
    </source>
</evidence>
<evidence type="ECO:0000259" key="1">
    <source>
        <dbReference type="Pfam" id="PF11443"/>
    </source>
</evidence>